<sequence>MRRVMKPHHLSSRPAAMWMIASILGVAALHWIQVIAVPIAFSLFLIALVWPIHDRLTALTRQWVALTVSVLLLILVMVGFFLATGYGINAITKGLSPYAPRMHEVYAAVAHWLEGQGMPLSPALANQIGPGWVFGLLQGAATRINAVAGFLTLILIFLILGLLEVADVRSRLPHAFGDATAARLAEACGETAWKFRRYILVRTFISVLTGLLTWLFALLVGLDLAGVWGGLAFVLNYIPFIGPIIAVIPPVIFAFVQFEPWLLPLLVLAGMTLIQFSLGNLLEPRLEGRALAISPFVVVVSVFFWGLVWGIPGAFIGVPLTIAFVTVCHQFHETRWIARLLTPRMERQEVAERDSE</sequence>
<organism evidence="7 8">
    <name type="scientific">Billgrantia endophytica</name>
    <dbReference type="NCBI Taxonomy" id="2033802"/>
    <lineage>
        <taxon>Bacteria</taxon>
        <taxon>Pseudomonadati</taxon>
        <taxon>Pseudomonadota</taxon>
        <taxon>Gammaproteobacteria</taxon>
        <taxon>Oceanospirillales</taxon>
        <taxon>Halomonadaceae</taxon>
        <taxon>Billgrantia</taxon>
    </lineage>
</organism>
<feature type="transmembrane region" description="Helical" evidence="6">
    <location>
        <begin position="144"/>
        <end position="163"/>
    </location>
</feature>
<accession>A0A2N7UED4</accession>
<dbReference type="Pfam" id="PF01594">
    <property type="entry name" value="AI-2E_transport"/>
    <property type="match status" value="1"/>
</dbReference>
<comment type="similarity">
    <text evidence="2">Belongs to the autoinducer-2 exporter (AI-2E) (TC 2.A.86) family.</text>
</comment>
<evidence type="ECO:0000256" key="2">
    <source>
        <dbReference type="ARBA" id="ARBA00009773"/>
    </source>
</evidence>
<dbReference type="AlphaFoldDB" id="A0A2N7UED4"/>
<feature type="transmembrane region" description="Helical" evidence="6">
    <location>
        <begin position="199"/>
        <end position="222"/>
    </location>
</feature>
<comment type="subcellular location">
    <subcellularLocation>
        <location evidence="1">Membrane</location>
        <topology evidence="1">Multi-pass membrane protein</topology>
    </subcellularLocation>
</comment>
<dbReference type="PANTHER" id="PTHR21716">
    <property type="entry name" value="TRANSMEMBRANE PROTEIN"/>
    <property type="match status" value="1"/>
</dbReference>
<dbReference type="Proteomes" id="UP000235803">
    <property type="component" value="Unassembled WGS sequence"/>
</dbReference>
<feature type="transmembrane region" description="Helical" evidence="6">
    <location>
        <begin position="21"/>
        <end position="50"/>
    </location>
</feature>
<evidence type="ECO:0000256" key="1">
    <source>
        <dbReference type="ARBA" id="ARBA00004141"/>
    </source>
</evidence>
<protein>
    <submittedName>
        <fullName evidence="7">AI-2E family transporter</fullName>
    </submittedName>
</protein>
<keyword evidence="3 6" id="KW-0812">Transmembrane</keyword>
<evidence type="ECO:0000313" key="8">
    <source>
        <dbReference type="Proteomes" id="UP000235803"/>
    </source>
</evidence>
<feature type="transmembrane region" description="Helical" evidence="6">
    <location>
        <begin position="290"/>
        <end position="308"/>
    </location>
</feature>
<feature type="transmembrane region" description="Helical" evidence="6">
    <location>
        <begin position="62"/>
        <end position="83"/>
    </location>
</feature>
<keyword evidence="5 6" id="KW-0472">Membrane</keyword>
<dbReference type="PANTHER" id="PTHR21716:SF64">
    <property type="entry name" value="AI-2 TRANSPORT PROTEIN TQSA"/>
    <property type="match status" value="1"/>
</dbReference>
<evidence type="ECO:0000313" key="7">
    <source>
        <dbReference type="EMBL" id="PMR78780.1"/>
    </source>
</evidence>
<comment type="caution">
    <text evidence="7">The sequence shown here is derived from an EMBL/GenBank/DDBJ whole genome shotgun (WGS) entry which is preliminary data.</text>
</comment>
<dbReference type="EMBL" id="PNRF01000001">
    <property type="protein sequence ID" value="PMR78780.1"/>
    <property type="molecule type" value="Genomic_DNA"/>
</dbReference>
<dbReference type="InterPro" id="IPR002549">
    <property type="entry name" value="AI-2E-like"/>
</dbReference>
<name>A0A2N7UED4_9GAMM</name>
<gene>
    <name evidence="7" type="ORF">C1H69_00500</name>
</gene>
<feature type="transmembrane region" description="Helical" evidence="6">
    <location>
        <begin position="234"/>
        <end position="255"/>
    </location>
</feature>
<keyword evidence="4 6" id="KW-1133">Transmembrane helix</keyword>
<evidence type="ECO:0000256" key="5">
    <source>
        <dbReference type="ARBA" id="ARBA00023136"/>
    </source>
</evidence>
<reference evidence="7 8" key="1">
    <citation type="submission" date="2018-01" db="EMBL/GenBank/DDBJ databases">
        <title>Halomonas endophytica sp. nov., isolated from storage liquid in the stems of Populus euphratica.</title>
        <authorList>
            <person name="Chen C."/>
        </authorList>
    </citation>
    <scope>NUCLEOTIDE SEQUENCE [LARGE SCALE GENOMIC DNA]</scope>
    <source>
        <strain evidence="7 8">MC28</strain>
    </source>
</reference>
<evidence type="ECO:0000256" key="6">
    <source>
        <dbReference type="SAM" id="Phobius"/>
    </source>
</evidence>
<dbReference type="OrthoDB" id="9799225at2"/>
<evidence type="ECO:0000256" key="4">
    <source>
        <dbReference type="ARBA" id="ARBA00022989"/>
    </source>
</evidence>
<dbReference type="GO" id="GO:0055085">
    <property type="term" value="P:transmembrane transport"/>
    <property type="evidence" value="ECO:0007669"/>
    <property type="project" value="TreeGrafter"/>
</dbReference>
<keyword evidence="8" id="KW-1185">Reference proteome</keyword>
<proteinExistence type="inferred from homology"/>
<evidence type="ECO:0000256" key="3">
    <source>
        <dbReference type="ARBA" id="ARBA00022692"/>
    </source>
</evidence>
<feature type="transmembrane region" description="Helical" evidence="6">
    <location>
        <begin position="261"/>
        <end position="278"/>
    </location>
</feature>
<dbReference type="GO" id="GO:0016020">
    <property type="term" value="C:membrane"/>
    <property type="evidence" value="ECO:0007669"/>
    <property type="project" value="UniProtKB-SubCell"/>
</dbReference>